<dbReference type="Pfam" id="PF04777">
    <property type="entry name" value="Evr1_Alr"/>
    <property type="match status" value="1"/>
</dbReference>
<dbReference type="Gene3D" id="1.20.120.310">
    <property type="entry name" value="ERV/ALR sulfhydryl oxidase domain"/>
    <property type="match status" value="1"/>
</dbReference>
<dbReference type="PANTHER" id="PTHR12645">
    <property type="entry name" value="ALR/ERV"/>
    <property type="match status" value="1"/>
</dbReference>
<evidence type="ECO:0000256" key="3">
    <source>
        <dbReference type="ARBA" id="ARBA00022630"/>
    </source>
</evidence>
<dbReference type="EMBL" id="MN739745">
    <property type="protein sequence ID" value="QHT24410.1"/>
    <property type="molecule type" value="Genomic_DNA"/>
</dbReference>
<comment type="cofactor">
    <cofactor evidence="1">
        <name>FAD</name>
        <dbReference type="ChEBI" id="CHEBI:57692"/>
    </cofactor>
</comment>
<keyword evidence="6" id="KW-1015">Disulfide bond</keyword>
<name>A0A6C0E764_9ZZZZ</name>
<feature type="transmembrane region" description="Helical" evidence="7">
    <location>
        <begin position="129"/>
        <end position="145"/>
    </location>
</feature>
<dbReference type="InterPro" id="IPR039799">
    <property type="entry name" value="ALR/ERV"/>
</dbReference>
<keyword evidence="7" id="KW-0812">Transmembrane</keyword>
<feature type="domain" description="ERV/ALR sulfhydryl oxidase" evidence="8">
    <location>
        <begin position="1"/>
        <end position="101"/>
    </location>
</feature>
<organism evidence="9">
    <name type="scientific">viral metagenome</name>
    <dbReference type="NCBI Taxonomy" id="1070528"/>
    <lineage>
        <taxon>unclassified sequences</taxon>
        <taxon>metagenomes</taxon>
        <taxon>organismal metagenomes</taxon>
    </lineage>
</organism>
<dbReference type="GO" id="GO:0050660">
    <property type="term" value="F:flavin adenine dinucleotide binding"/>
    <property type="evidence" value="ECO:0007669"/>
    <property type="project" value="TreeGrafter"/>
</dbReference>
<evidence type="ECO:0000256" key="6">
    <source>
        <dbReference type="ARBA" id="ARBA00023157"/>
    </source>
</evidence>
<keyword evidence="7" id="KW-0472">Membrane</keyword>
<sequence length="156" mass="18591">MNPSIWGPYLWYILHIISFSYPESPTYGDKRLYHDFYVNFKDLIPCDNCKKHYNQHLHQHPITPALDNRADLIKWVIQMHNMVNISLGKPIMSVQEVLNAYHASGYHPPNYKPPVPIELENQKWNYGRLIFWIILFGFLVGYRIYGNYKKAHISYH</sequence>
<dbReference type="InterPro" id="IPR017905">
    <property type="entry name" value="ERV/ALR_sulphydryl_oxidase"/>
</dbReference>
<keyword evidence="4" id="KW-0274">FAD</keyword>
<reference evidence="9" key="1">
    <citation type="journal article" date="2020" name="Nature">
        <title>Giant virus diversity and host interactions through global metagenomics.</title>
        <authorList>
            <person name="Schulz F."/>
            <person name="Roux S."/>
            <person name="Paez-Espino D."/>
            <person name="Jungbluth S."/>
            <person name="Walsh D.A."/>
            <person name="Denef V.J."/>
            <person name="McMahon K.D."/>
            <person name="Konstantinidis K.T."/>
            <person name="Eloe-Fadrosh E.A."/>
            <person name="Kyrpides N.C."/>
            <person name="Woyke T."/>
        </authorList>
    </citation>
    <scope>NUCLEOTIDE SEQUENCE</scope>
    <source>
        <strain evidence="9">GVMAG-M-3300023179-150</strain>
    </source>
</reference>
<keyword evidence="7" id="KW-1133">Transmembrane helix</keyword>
<dbReference type="SUPFAM" id="SSF69000">
    <property type="entry name" value="FAD-dependent thiol oxidase"/>
    <property type="match status" value="1"/>
</dbReference>
<keyword evidence="5" id="KW-0560">Oxidoreductase</keyword>
<evidence type="ECO:0000256" key="7">
    <source>
        <dbReference type="SAM" id="Phobius"/>
    </source>
</evidence>
<dbReference type="PROSITE" id="PS51324">
    <property type="entry name" value="ERV_ALR"/>
    <property type="match status" value="1"/>
</dbReference>
<keyword evidence="3" id="KW-0285">Flavoprotein</keyword>
<proteinExistence type="predicted"/>
<evidence type="ECO:0000256" key="2">
    <source>
        <dbReference type="ARBA" id="ARBA00012512"/>
    </source>
</evidence>
<dbReference type="EC" id="1.8.3.2" evidence="2"/>
<protein>
    <recommendedName>
        <fullName evidence="2">thiol oxidase</fullName>
        <ecNumber evidence="2">1.8.3.2</ecNumber>
    </recommendedName>
</protein>
<evidence type="ECO:0000256" key="5">
    <source>
        <dbReference type="ARBA" id="ARBA00023002"/>
    </source>
</evidence>
<evidence type="ECO:0000259" key="8">
    <source>
        <dbReference type="PROSITE" id="PS51324"/>
    </source>
</evidence>
<dbReference type="GO" id="GO:0005739">
    <property type="term" value="C:mitochondrion"/>
    <property type="evidence" value="ECO:0007669"/>
    <property type="project" value="TreeGrafter"/>
</dbReference>
<dbReference type="PANTHER" id="PTHR12645:SF0">
    <property type="entry name" value="FAD-LINKED SULFHYDRYL OXIDASE ALR"/>
    <property type="match status" value="1"/>
</dbReference>
<evidence type="ECO:0000256" key="1">
    <source>
        <dbReference type="ARBA" id="ARBA00001974"/>
    </source>
</evidence>
<dbReference type="InterPro" id="IPR036774">
    <property type="entry name" value="ERV/ALR_sulphydryl_oxid_sf"/>
</dbReference>
<dbReference type="AlphaFoldDB" id="A0A6C0E764"/>
<evidence type="ECO:0000313" key="9">
    <source>
        <dbReference type="EMBL" id="QHT24410.1"/>
    </source>
</evidence>
<evidence type="ECO:0000256" key="4">
    <source>
        <dbReference type="ARBA" id="ARBA00022827"/>
    </source>
</evidence>
<dbReference type="GO" id="GO:0016971">
    <property type="term" value="F:flavin-dependent sulfhydryl oxidase activity"/>
    <property type="evidence" value="ECO:0007669"/>
    <property type="project" value="InterPro"/>
</dbReference>
<accession>A0A6C0E764</accession>